<accession>A0A420XLQ3</accession>
<dbReference type="Pfam" id="PF11222">
    <property type="entry name" value="DUF3017"/>
    <property type="match status" value="1"/>
</dbReference>
<reference evidence="2 3" key="1">
    <citation type="submission" date="2018-10" db="EMBL/GenBank/DDBJ databases">
        <title>Genomic Encyclopedia of Archaeal and Bacterial Type Strains, Phase II (KMG-II): from individual species to whole genera.</title>
        <authorList>
            <person name="Goeker M."/>
        </authorList>
    </citation>
    <scope>NUCLEOTIDE SEQUENCE [LARGE SCALE GENOMIC DNA]</scope>
    <source>
        <strain evidence="2 3">RP-AC37</strain>
    </source>
</reference>
<dbReference type="InterPro" id="IPR021385">
    <property type="entry name" value="DUF3017"/>
</dbReference>
<dbReference type="AlphaFoldDB" id="A0A420XLQ3"/>
<dbReference type="Proteomes" id="UP000281955">
    <property type="component" value="Unassembled WGS sequence"/>
</dbReference>
<evidence type="ECO:0008006" key="4">
    <source>
        <dbReference type="Google" id="ProtNLM"/>
    </source>
</evidence>
<organism evidence="2 3">
    <name type="scientific">Motilibacter peucedani</name>
    <dbReference type="NCBI Taxonomy" id="598650"/>
    <lineage>
        <taxon>Bacteria</taxon>
        <taxon>Bacillati</taxon>
        <taxon>Actinomycetota</taxon>
        <taxon>Actinomycetes</taxon>
        <taxon>Motilibacterales</taxon>
        <taxon>Motilibacteraceae</taxon>
        <taxon>Motilibacter</taxon>
    </lineage>
</organism>
<comment type="caution">
    <text evidence="2">The sequence shown here is derived from an EMBL/GenBank/DDBJ whole genome shotgun (WGS) entry which is preliminary data.</text>
</comment>
<protein>
    <recommendedName>
        <fullName evidence="4">DUF3017 family protein</fullName>
    </recommendedName>
</protein>
<keyword evidence="1" id="KW-0472">Membrane</keyword>
<dbReference type="RefSeq" id="WP_121194776.1">
    <property type="nucleotide sequence ID" value="NZ_RBWV01000015.1"/>
</dbReference>
<name>A0A420XLQ3_9ACTN</name>
<keyword evidence="1" id="KW-0812">Transmembrane</keyword>
<feature type="transmembrane region" description="Helical" evidence="1">
    <location>
        <begin position="31"/>
        <end position="48"/>
    </location>
</feature>
<keyword evidence="3" id="KW-1185">Reference proteome</keyword>
<sequence>MREWPLASVVVVALVGLGLVADHDQPVRRGLLVVAAALLLGALLRAGLPTGRAGLLAVRGRLIDVALLAAGGAALAVLVLATPSGRG</sequence>
<proteinExistence type="predicted"/>
<evidence type="ECO:0000313" key="2">
    <source>
        <dbReference type="EMBL" id="RKS69355.1"/>
    </source>
</evidence>
<evidence type="ECO:0000313" key="3">
    <source>
        <dbReference type="Proteomes" id="UP000281955"/>
    </source>
</evidence>
<keyword evidence="1" id="KW-1133">Transmembrane helix</keyword>
<evidence type="ECO:0000256" key="1">
    <source>
        <dbReference type="SAM" id="Phobius"/>
    </source>
</evidence>
<dbReference type="EMBL" id="RBWV01000015">
    <property type="protein sequence ID" value="RKS69355.1"/>
    <property type="molecule type" value="Genomic_DNA"/>
</dbReference>
<feature type="transmembrane region" description="Helical" evidence="1">
    <location>
        <begin position="60"/>
        <end position="81"/>
    </location>
</feature>
<gene>
    <name evidence="2" type="ORF">CLV35_3532</name>
</gene>
<dbReference type="InParanoid" id="A0A420XLQ3"/>